<dbReference type="KEGG" id="dpr:Despr_0405"/>
<protein>
    <submittedName>
        <fullName evidence="3">Uncharacterized protein</fullName>
    </submittedName>
</protein>
<proteinExistence type="predicted"/>
<evidence type="ECO:0000313" key="4">
    <source>
        <dbReference type="Proteomes" id="UP000006365"/>
    </source>
</evidence>
<dbReference type="AlphaFoldDB" id="A0A7U4DN58"/>
<sequence length="468" mass="49089">MKRIALLTVFFYCCTFAQPPQSHSAVPVALIAAAAIGASMAATSAGTYYAQTGQIPQYVKTASGAVATAADAVFQPSYLAQAVGALFTPQSLTTAQNYYAAKAAAVGASIADIVDQVRTSASGAYTSLKNLIEANSLPVSVNPSDFFVGVVLELTDGTFFEITQAPYAANYTTLTYFNNNGSTYPKSVYSTLIYATPSQAVFLDLNDTSVNSYGATTYRVWIAKGSLETKEPTYKPSPGVSYPGLADGLVSPAPEVASDLQQAIKDLPDAKKKIADAVPGASVDTLTEPTLTAAEVAQALKDNATSVAQAAATVAQEIVNSNADNATAQIAALQAAVTAAQSAANQSEPDPESEPNYPVPTSWYTPTCDLSDGLSSCINYEQILNASVAFQETALYQLPNLLLDCLGYVEGSGCEYPPKITVDLSSRFITDPMVLDMAPFDSVVKVMNFFFAILCIIGTGKAVMVLFS</sequence>
<feature type="signal peptide" evidence="2">
    <location>
        <begin position="1"/>
        <end position="24"/>
    </location>
</feature>
<feature type="transmembrane region" description="Helical" evidence="1">
    <location>
        <begin position="446"/>
        <end position="467"/>
    </location>
</feature>
<keyword evidence="2" id="KW-0732">Signal</keyword>
<accession>A0A7U4DN58</accession>
<gene>
    <name evidence="3" type="ordered locus">Despr_0405</name>
</gene>
<evidence type="ECO:0000256" key="2">
    <source>
        <dbReference type="SAM" id="SignalP"/>
    </source>
</evidence>
<dbReference type="EMBL" id="CP002364">
    <property type="protein sequence ID" value="ADW16587.1"/>
    <property type="molecule type" value="Genomic_DNA"/>
</dbReference>
<dbReference type="RefSeq" id="WP_015723134.1">
    <property type="nucleotide sequence ID" value="NC_014972.1"/>
</dbReference>
<dbReference type="Proteomes" id="UP000006365">
    <property type="component" value="Chromosome"/>
</dbReference>
<feature type="chain" id="PRO_5031277530" evidence="2">
    <location>
        <begin position="25"/>
        <end position="468"/>
    </location>
</feature>
<keyword evidence="1" id="KW-1133">Transmembrane helix</keyword>
<evidence type="ECO:0000313" key="3">
    <source>
        <dbReference type="EMBL" id="ADW16587.1"/>
    </source>
</evidence>
<name>A0A7U4DN58_DESPD</name>
<reference evidence="3 4" key="1">
    <citation type="journal article" date="2011" name="Stand. Genomic Sci.">
        <title>Complete genome sequence of Desulfobulbus propionicus type strain (1pr3).</title>
        <authorList>
            <person name="Pagani I."/>
            <person name="Lapidus A."/>
            <person name="Nolan M."/>
            <person name="Lucas S."/>
            <person name="Hammon N."/>
            <person name="Deshpande S."/>
            <person name="Cheng J.F."/>
            <person name="Chertkov O."/>
            <person name="Davenport K."/>
            <person name="Tapia R."/>
            <person name="Han C."/>
            <person name="Goodwin L."/>
            <person name="Pitluck S."/>
            <person name="Liolios K."/>
            <person name="Mavromatis K."/>
            <person name="Ivanova N."/>
            <person name="Mikhailova N."/>
            <person name="Pati A."/>
            <person name="Chen A."/>
            <person name="Palaniappan K."/>
            <person name="Land M."/>
            <person name="Hauser L."/>
            <person name="Chang Y.J."/>
            <person name="Jeffries C.D."/>
            <person name="Detter J.C."/>
            <person name="Brambilla E."/>
            <person name="Kannan K.P."/>
            <person name="Djao O.D."/>
            <person name="Rohde M."/>
            <person name="Pukall R."/>
            <person name="Spring S."/>
            <person name="Goker M."/>
            <person name="Sikorski J."/>
            <person name="Woyke T."/>
            <person name="Bristow J."/>
            <person name="Eisen J.A."/>
            <person name="Markowitz V."/>
            <person name="Hugenholtz P."/>
            <person name="Kyrpides N.C."/>
            <person name="Klenk H.P."/>
        </authorList>
    </citation>
    <scope>NUCLEOTIDE SEQUENCE [LARGE SCALE GENOMIC DNA]</scope>
    <source>
        <strain evidence="4">ATCC 33891 / DSM 2032 / 1pr3</strain>
    </source>
</reference>
<organism evidence="3 4">
    <name type="scientific">Desulfobulbus propionicus (strain ATCC 33891 / DSM 2032 / VKM B-1956 / 1pr3)</name>
    <dbReference type="NCBI Taxonomy" id="577650"/>
    <lineage>
        <taxon>Bacteria</taxon>
        <taxon>Pseudomonadati</taxon>
        <taxon>Thermodesulfobacteriota</taxon>
        <taxon>Desulfobulbia</taxon>
        <taxon>Desulfobulbales</taxon>
        <taxon>Desulfobulbaceae</taxon>
        <taxon>Desulfobulbus</taxon>
    </lineage>
</organism>
<keyword evidence="4" id="KW-1185">Reference proteome</keyword>
<keyword evidence="1" id="KW-0812">Transmembrane</keyword>
<evidence type="ECO:0000256" key="1">
    <source>
        <dbReference type="SAM" id="Phobius"/>
    </source>
</evidence>
<keyword evidence="1" id="KW-0472">Membrane</keyword>